<evidence type="ECO:0000313" key="3">
    <source>
        <dbReference type="Proteomes" id="UP001500831"/>
    </source>
</evidence>
<keyword evidence="3" id="KW-1185">Reference proteome</keyword>
<proteinExistence type="predicted"/>
<feature type="region of interest" description="Disordered" evidence="1">
    <location>
        <begin position="1"/>
        <end position="60"/>
    </location>
</feature>
<dbReference type="EMBL" id="BAAAVI010000041">
    <property type="protein sequence ID" value="GAA2887344.1"/>
    <property type="molecule type" value="Genomic_DNA"/>
</dbReference>
<evidence type="ECO:0000313" key="2">
    <source>
        <dbReference type="EMBL" id="GAA2887344.1"/>
    </source>
</evidence>
<protein>
    <submittedName>
        <fullName evidence="2">Uncharacterized protein</fullName>
    </submittedName>
</protein>
<sequence length="60" mass="6286">MMPQNRHIEPINTLKSISHPRFARGPAGRPEGTAGRGPALPGGAGPEPGHAAGRKPSWRV</sequence>
<dbReference type="Proteomes" id="UP001500831">
    <property type="component" value="Unassembled WGS sequence"/>
</dbReference>
<evidence type="ECO:0000256" key="1">
    <source>
        <dbReference type="SAM" id="MobiDB-lite"/>
    </source>
</evidence>
<comment type="caution">
    <text evidence="2">The sequence shown here is derived from an EMBL/GenBank/DDBJ whole genome shotgun (WGS) entry which is preliminary data.</text>
</comment>
<reference evidence="3" key="1">
    <citation type="journal article" date="2019" name="Int. J. Syst. Evol. Microbiol.">
        <title>The Global Catalogue of Microorganisms (GCM) 10K type strain sequencing project: providing services to taxonomists for standard genome sequencing and annotation.</title>
        <authorList>
            <consortium name="The Broad Institute Genomics Platform"/>
            <consortium name="The Broad Institute Genome Sequencing Center for Infectious Disease"/>
            <person name="Wu L."/>
            <person name="Ma J."/>
        </authorList>
    </citation>
    <scope>NUCLEOTIDE SEQUENCE [LARGE SCALE GENOMIC DNA]</scope>
    <source>
        <strain evidence="3">JCM 6242</strain>
    </source>
</reference>
<organism evidence="2 3">
    <name type="scientific">Streptosporangium fragile</name>
    <dbReference type="NCBI Taxonomy" id="46186"/>
    <lineage>
        <taxon>Bacteria</taxon>
        <taxon>Bacillati</taxon>
        <taxon>Actinomycetota</taxon>
        <taxon>Actinomycetes</taxon>
        <taxon>Streptosporangiales</taxon>
        <taxon>Streptosporangiaceae</taxon>
        <taxon>Streptosporangium</taxon>
    </lineage>
</organism>
<gene>
    <name evidence="2" type="ORF">GCM10010517_51190</name>
</gene>
<accession>A0ABP6IKT7</accession>
<name>A0ABP6IKT7_9ACTN</name>